<gene>
    <name evidence="3" type="ORF">FHP29_15515</name>
</gene>
<dbReference type="Pfam" id="PF07811">
    <property type="entry name" value="TadE"/>
    <property type="match status" value="1"/>
</dbReference>
<accession>A0A5C4VS46</accession>
<evidence type="ECO:0000313" key="4">
    <source>
        <dbReference type="Proteomes" id="UP000313231"/>
    </source>
</evidence>
<evidence type="ECO:0000313" key="3">
    <source>
        <dbReference type="EMBL" id="TNM38630.1"/>
    </source>
</evidence>
<keyword evidence="1" id="KW-0812">Transmembrane</keyword>
<dbReference type="Proteomes" id="UP000313231">
    <property type="component" value="Unassembled WGS sequence"/>
</dbReference>
<name>A0A5C4VS46_9ACTN</name>
<dbReference type="InterPro" id="IPR012495">
    <property type="entry name" value="TadE-like_dom"/>
</dbReference>
<sequence length="142" mass="14575">MCSACSAWGERRRARGGQRRRERAGDRGAVTAELALALPVLLALTTGLVWLLAVGVAQVRTVDAAREAARALARGDDAGEALALGERVAPDGVRLTVARSGERVVVRARGRVRGPGGLFGSIPGATLQAEAVAIAEEEGGGP</sequence>
<dbReference type="EMBL" id="VDMP01000025">
    <property type="protein sequence ID" value="TNM38630.1"/>
    <property type="molecule type" value="Genomic_DNA"/>
</dbReference>
<dbReference type="NCBIfam" id="NF041390">
    <property type="entry name" value="TadE_Rv3655c"/>
    <property type="match status" value="1"/>
</dbReference>
<dbReference type="InterPro" id="IPR049790">
    <property type="entry name" value="Rv3655c/TadE"/>
</dbReference>
<reference evidence="3 4" key="1">
    <citation type="journal article" date="2016" name="Int. J. Syst. Evol. Microbiol.">
        <title>Nocardioides albidus sp. nov., an actinobacterium isolated from garden soil.</title>
        <authorList>
            <person name="Singh H."/>
            <person name="Du J."/>
            <person name="Trinh H."/>
            <person name="Won K."/>
            <person name="Yang J.E."/>
            <person name="Yin C."/>
            <person name="Kook M."/>
            <person name="Yi T.H."/>
        </authorList>
    </citation>
    <scope>NUCLEOTIDE SEQUENCE [LARGE SCALE GENOMIC DNA]</scope>
    <source>
        <strain evidence="3 4">CCTCC AB 2015297</strain>
    </source>
</reference>
<feature type="transmembrane region" description="Helical" evidence="1">
    <location>
        <begin position="29"/>
        <end position="53"/>
    </location>
</feature>
<dbReference type="AlphaFoldDB" id="A0A5C4VS46"/>
<keyword evidence="1" id="KW-1133">Transmembrane helix</keyword>
<proteinExistence type="predicted"/>
<protein>
    <submittedName>
        <fullName evidence="3">Pilus assembly protein</fullName>
    </submittedName>
</protein>
<feature type="domain" description="TadE-like" evidence="2">
    <location>
        <begin position="28"/>
        <end position="70"/>
    </location>
</feature>
<evidence type="ECO:0000256" key="1">
    <source>
        <dbReference type="SAM" id="Phobius"/>
    </source>
</evidence>
<comment type="caution">
    <text evidence="3">The sequence shown here is derived from an EMBL/GenBank/DDBJ whole genome shotgun (WGS) entry which is preliminary data.</text>
</comment>
<keyword evidence="4" id="KW-1185">Reference proteome</keyword>
<keyword evidence="1" id="KW-0472">Membrane</keyword>
<organism evidence="3 4">
    <name type="scientific">Nocardioides albidus</name>
    <dbReference type="NCBI Taxonomy" id="1517589"/>
    <lineage>
        <taxon>Bacteria</taxon>
        <taxon>Bacillati</taxon>
        <taxon>Actinomycetota</taxon>
        <taxon>Actinomycetes</taxon>
        <taxon>Propionibacteriales</taxon>
        <taxon>Nocardioidaceae</taxon>
        <taxon>Nocardioides</taxon>
    </lineage>
</organism>
<evidence type="ECO:0000259" key="2">
    <source>
        <dbReference type="Pfam" id="PF07811"/>
    </source>
</evidence>